<dbReference type="HAMAP" id="MF_00301">
    <property type="entry name" value="Homoser_kinase_2"/>
    <property type="match status" value="1"/>
</dbReference>
<keyword evidence="4 8" id="KW-0547">Nucleotide-binding</keyword>
<reference evidence="11" key="1">
    <citation type="journal article" date="2014" name="Int. J. Syst. Evol. Microbiol.">
        <title>Complete genome sequence of Corynebacterium casei LMG S-19264T (=DSM 44701T), isolated from a smear-ripened cheese.</title>
        <authorList>
            <consortium name="US DOE Joint Genome Institute (JGI-PGF)"/>
            <person name="Walter F."/>
            <person name="Albersmeier A."/>
            <person name="Kalinowski J."/>
            <person name="Ruckert C."/>
        </authorList>
    </citation>
    <scope>NUCLEOTIDE SEQUENCE</scope>
    <source>
        <strain evidence="11">CGMCC 1.15254</strain>
    </source>
</reference>
<reference evidence="11" key="2">
    <citation type="submission" date="2020-09" db="EMBL/GenBank/DDBJ databases">
        <authorList>
            <person name="Sun Q."/>
            <person name="Zhou Y."/>
        </authorList>
    </citation>
    <scope>NUCLEOTIDE SEQUENCE</scope>
    <source>
        <strain evidence="11">CGMCC 1.15254</strain>
    </source>
</reference>
<evidence type="ECO:0000256" key="3">
    <source>
        <dbReference type="ARBA" id="ARBA00022697"/>
    </source>
</evidence>
<feature type="domain" description="Aminoglycoside phosphotransferase" evidence="10">
    <location>
        <begin position="27"/>
        <end position="257"/>
    </location>
</feature>
<comment type="caution">
    <text evidence="11">The sequence shown here is derived from an EMBL/GenBank/DDBJ whole genome shotgun (WGS) entry which is preliminary data.</text>
</comment>
<keyword evidence="3 8" id="KW-0791">Threonine biosynthesis</keyword>
<comment type="pathway">
    <text evidence="8">Amino-acid biosynthesis; L-threonine biosynthesis; L-threonine from L-aspartate: step 4/5.</text>
</comment>
<dbReference type="NCBIfam" id="TIGR00938">
    <property type="entry name" value="thrB_alt"/>
    <property type="match status" value="1"/>
</dbReference>
<dbReference type="Gene3D" id="3.90.1200.10">
    <property type="match status" value="1"/>
</dbReference>
<dbReference type="PANTHER" id="PTHR21064">
    <property type="entry name" value="AMINOGLYCOSIDE PHOSPHOTRANSFERASE DOMAIN-CONTAINING PROTEIN-RELATED"/>
    <property type="match status" value="1"/>
</dbReference>
<evidence type="ECO:0000256" key="4">
    <source>
        <dbReference type="ARBA" id="ARBA00022741"/>
    </source>
</evidence>
<dbReference type="PANTHER" id="PTHR21064:SF6">
    <property type="entry name" value="AMINOGLYCOSIDE PHOSPHOTRANSFERASE DOMAIN-CONTAINING PROTEIN"/>
    <property type="match status" value="1"/>
</dbReference>
<protein>
    <recommendedName>
        <fullName evidence="8 9">Homoserine kinase</fullName>
        <shortName evidence="8">HK</shortName>
        <shortName evidence="8">HSK</shortName>
        <ecNumber evidence="8 9">2.7.1.39</ecNumber>
    </recommendedName>
</protein>
<dbReference type="AlphaFoldDB" id="A0A917BPH5"/>
<evidence type="ECO:0000256" key="7">
    <source>
        <dbReference type="ARBA" id="ARBA00038240"/>
    </source>
</evidence>
<dbReference type="InterPro" id="IPR011009">
    <property type="entry name" value="Kinase-like_dom_sf"/>
</dbReference>
<dbReference type="NCBIfam" id="NF003558">
    <property type="entry name" value="PRK05231.1"/>
    <property type="match status" value="1"/>
</dbReference>
<name>A0A917BPH5_9PROT</name>
<dbReference type="Gene3D" id="3.30.200.20">
    <property type="entry name" value="Phosphorylase Kinase, domain 1"/>
    <property type="match status" value="1"/>
</dbReference>
<organism evidence="11 12">
    <name type="scientific">Terasakiella brassicae</name>
    <dbReference type="NCBI Taxonomy" id="1634917"/>
    <lineage>
        <taxon>Bacteria</taxon>
        <taxon>Pseudomonadati</taxon>
        <taxon>Pseudomonadota</taxon>
        <taxon>Alphaproteobacteria</taxon>
        <taxon>Rhodospirillales</taxon>
        <taxon>Terasakiellaceae</taxon>
        <taxon>Terasakiella</taxon>
    </lineage>
</organism>
<evidence type="ECO:0000313" key="12">
    <source>
        <dbReference type="Proteomes" id="UP000632498"/>
    </source>
</evidence>
<dbReference type="CDD" id="cd05153">
    <property type="entry name" value="HomoserineK_II"/>
    <property type="match status" value="1"/>
</dbReference>
<dbReference type="GO" id="GO:0004413">
    <property type="term" value="F:homoserine kinase activity"/>
    <property type="evidence" value="ECO:0007669"/>
    <property type="project" value="UniProtKB-UniRule"/>
</dbReference>
<dbReference type="GO" id="GO:0005524">
    <property type="term" value="F:ATP binding"/>
    <property type="evidence" value="ECO:0007669"/>
    <property type="project" value="UniProtKB-KW"/>
</dbReference>
<keyword evidence="5 8" id="KW-0418">Kinase</keyword>
<gene>
    <name evidence="8 11" type="primary">thrB</name>
    <name evidence="11" type="ORF">GCM10011332_04150</name>
</gene>
<evidence type="ECO:0000259" key="10">
    <source>
        <dbReference type="Pfam" id="PF01636"/>
    </source>
</evidence>
<dbReference type="Pfam" id="PF01636">
    <property type="entry name" value="APH"/>
    <property type="match status" value="1"/>
</dbReference>
<sequence length="320" mass="36278">MAVYTEVSDTELSTFVERFNIGSLLSYKGIAEGVENSNYIIQTEQGPFILTLYEKRVNEDDLPFFLDLLDYLSERNITCPTPLKDEAGHALGVLAGRPAAIFTFLAGMWPRKIKPVHCAQLGQALGELHVAGTDFPQKRKNDLGIGDWRALFNKCRDHADDVMPGLGDKLSAELDYLEACWPTNLPKGIIHADAFPDNVFFRDEKCSGLIDFYFACYDIFAYDLAICMNAWCFEKDGDFNVTKARLLLSNYRKVRDFSREEVDALPLIARGAALRFLLTRLYDWVNTPKEALVKPKDPLEYYKILKFHQSIRTAGAYGLE</sequence>
<comment type="catalytic activity">
    <reaction evidence="8">
        <text>L-homoserine + ATP = O-phospho-L-homoserine + ADP + H(+)</text>
        <dbReference type="Rhea" id="RHEA:13985"/>
        <dbReference type="ChEBI" id="CHEBI:15378"/>
        <dbReference type="ChEBI" id="CHEBI:30616"/>
        <dbReference type="ChEBI" id="CHEBI:57476"/>
        <dbReference type="ChEBI" id="CHEBI:57590"/>
        <dbReference type="ChEBI" id="CHEBI:456216"/>
        <dbReference type="EC" id="2.7.1.39"/>
    </reaction>
</comment>
<dbReference type="Proteomes" id="UP000632498">
    <property type="component" value="Unassembled WGS sequence"/>
</dbReference>
<accession>A0A917BPH5</accession>
<evidence type="ECO:0000256" key="5">
    <source>
        <dbReference type="ARBA" id="ARBA00022777"/>
    </source>
</evidence>
<dbReference type="GO" id="GO:0009088">
    <property type="term" value="P:threonine biosynthetic process"/>
    <property type="evidence" value="ECO:0007669"/>
    <property type="project" value="UniProtKB-UniRule"/>
</dbReference>
<evidence type="ECO:0000256" key="9">
    <source>
        <dbReference type="NCBIfam" id="TIGR00938"/>
    </source>
</evidence>
<proteinExistence type="inferred from homology"/>
<dbReference type="InterPro" id="IPR005280">
    <property type="entry name" value="Homoserine_kinase_II"/>
</dbReference>
<keyword evidence="6 8" id="KW-0067">ATP-binding</keyword>
<evidence type="ECO:0000256" key="6">
    <source>
        <dbReference type="ARBA" id="ARBA00022840"/>
    </source>
</evidence>
<keyword evidence="1 8" id="KW-0028">Amino-acid biosynthesis</keyword>
<evidence type="ECO:0000256" key="8">
    <source>
        <dbReference type="HAMAP-Rule" id="MF_00301"/>
    </source>
</evidence>
<dbReference type="EC" id="2.7.1.39" evidence="8 9"/>
<dbReference type="InterPro" id="IPR002575">
    <property type="entry name" value="Aminoglycoside_PTrfase"/>
</dbReference>
<dbReference type="EMBL" id="BMHV01000002">
    <property type="protein sequence ID" value="GGF53938.1"/>
    <property type="molecule type" value="Genomic_DNA"/>
</dbReference>
<comment type="similarity">
    <text evidence="7 8">Belongs to the pseudomonas-type ThrB family.</text>
</comment>
<evidence type="ECO:0000313" key="11">
    <source>
        <dbReference type="EMBL" id="GGF53938.1"/>
    </source>
</evidence>
<keyword evidence="12" id="KW-1185">Reference proteome</keyword>
<dbReference type="InterPro" id="IPR050249">
    <property type="entry name" value="Pseudomonas-type_ThrB"/>
</dbReference>
<dbReference type="RefSeq" id="WP_188660803.1">
    <property type="nucleotide sequence ID" value="NZ_BMHV01000002.1"/>
</dbReference>
<dbReference type="SUPFAM" id="SSF56112">
    <property type="entry name" value="Protein kinase-like (PK-like)"/>
    <property type="match status" value="1"/>
</dbReference>
<evidence type="ECO:0000256" key="2">
    <source>
        <dbReference type="ARBA" id="ARBA00022679"/>
    </source>
</evidence>
<keyword evidence="2 8" id="KW-0808">Transferase</keyword>
<evidence type="ECO:0000256" key="1">
    <source>
        <dbReference type="ARBA" id="ARBA00022605"/>
    </source>
</evidence>